<name>A6GAQ1_9BACT</name>
<sequence length="139" mass="15073">MAERRALVSVIRSHPNMTLDELRGCFGGRYGQTLRTITVRELLEAHAELAFPSDGGPPIDAAALAEARSLTGDAFDQRVLIAVRSAGGRPVSASYLRARVGGPRWKLQGSLRRLVDAGDVARNGVTSSTRYRPTETLRD</sequence>
<gene>
    <name evidence="1" type="ORF">PPSIR1_19759</name>
</gene>
<accession>A6GAQ1</accession>
<dbReference type="AlphaFoldDB" id="A6GAQ1"/>
<comment type="caution">
    <text evidence="1">The sequence shown here is derived from an EMBL/GenBank/DDBJ whole genome shotgun (WGS) entry which is preliminary data.</text>
</comment>
<evidence type="ECO:0000313" key="2">
    <source>
        <dbReference type="Proteomes" id="UP000005801"/>
    </source>
</evidence>
<keyword evidence="2" id="KW-1185">Reference proteome</keyword>
<evidence type="ECO:0000313" key="1">
    <source>
        <dbReference type="EMBL" id="EDM77113.1"/>
    </source>
</evidence>
<reference evidence="1 2" key="1">
    <citation type="submission" date="2007-06" db="EMBL/GenBank/DDBJ databases">
        <authorList>
            <person name="Shimkets L."/>
            <person name="Ferriera S."/>
            <person name="Johnson J."/>
            <person name="Kravitz S."/>
            <person name="Beeson K."/>
            <person name="Sutton G."/>
            <person name="Rogers Y.-H."/>
            <person name="Friedman R."/>
            <person name="Frazier M."/>
            <person name="Venter J.C."/>
        </authorList>
    </citation>
    <scope>NUCLEOTIDE SEQUENCE [LARGE SCALE GENOMIC DNA]</scope>
    <source>
        <strain evidence="1 2">SIR-1</strain>
    </source>
</reference>
<organism evidence="1 2">
    <name type="scientific">Plesiocystis pacifica SIR-1</name>
    <dbReference type="NCBI Taxonomy" id="391625"/>
    <lineage>
        <taxon>Bacteria</taxon>
        <taxon>Pseudomonadati</taxon>
        <taxon>Myxococcota</taxon>
        <taxon>Polyangia</taxon>
        <taxon>Nannocystales</taxon>
        <taxon>Nannocystaceae</taxon>
        <taxon>Plesiocystis</taxon>
    </lineage>
</organism>
<protein>
    <submittedName>
        <fullName evidence="1">Uncharacterized protein</fullName>
    </submittedName>
</protein>
<proteinExistence type="predicted"/>
<dbReference type="EMBL" id="ABCS01000052">
    <property type="protein sequence ID" value="EDM77113.1"/>
    <property type="molecule type" value="Genomic_DNA"/>
</dbReference>
<dbReference type="Proteomes" id="UP000005801">
    <property type="component" value="Unassembled WGS sequence"/>
</dbReference>